<keyword evidence="2" id="KW-0378">Hydrolase</keyword>
<comment type="similarity">
    <text evidence="1">Belongs to the thioesterase PaaI family.</text>
</comment>
<dbReference type="Proteomes" id="UP000275348">
    <property type="component" value="Unassembled WGS sequence"/>
</dbReference>
<reference evidence="4 5" key="1">
    <citation type="submission" date="2018-10" db="EMBL/GenBank/DDBJ databases">
        <authorList>
            <person name="Chen X."/>
        </authorList>
    </citation>
    <scope>NUCLEOTIDE SEQUENCE [LARGE SCALE GENOMIC DNA]</scope>
    <source>
        <strain evidence="4 5">YIM 102668</strain>
    </source>
</reference>
<dbReference type="Pfam" id="PF03061">
    <property type="entry name" value="4HBT"/>
    <property type="match status" value="1"/>
</dbReference>
<accession>A0A3L9M3P0</accession>
<dbReference type="NCBIfam" id="TIGR00369">
    <property type="entry name" value="unchar_dom_1"/>
    <property type="match status" value="1"/>
</dbReference>
<proteinExistence type="inferred from homology"/>
<keyword evidence="5" id="KW-1185">Reference proteome</keyword>
<protein>
    <submittedName>
        <fullName evidence="4">Hotdog fold thioesterase</fullName>
    </submittedName>
</protein>
<organism evidence="4 5">
    <name type="scientific">Faecalibacter macacae</name>
    <dbReference type="NCBI Taxonomy" id="1859289"/>
    <lineage>
        <taxon>Bacteria</taxon>
        <taxon>Pseudomonadati</taxon>
        <taxon>Bacteroidota</taxon>
        <taxon>Flavobacteriia</taxon>
        <taxon>Flavobacteriales</taxon>
        <taxon>Weeksellaceae</taxon>
        <taxon>Faecalibacter</taxon>
    </lineage>
</organism>
<dbReference type="SUPFAM" id="SSF54637">
    <property type="entry name" value="Thioesterase/thiol ester dehydrase-isomerase"/>
    <property type="match status" value="1"/>
</dbReference>
<dbReference type="GO" id="GO:0005829">
    <property type="term" value="C:cytosol"/>
    <property type="evidence" value="ECO:0007669"/>
    <property type="project" value="TreeGrafter"/>
</dbReference>
<feature type="domain" description="Thioesterase" evidence="3">
    <location>
        <begin position="48"/>
        <end position="126"/>
    </location>
</feature>
<evidence type="ECO:0000256" key="1">
    <source>
        <dbReference type="ARBA" id="ARBA00008324"/>
    </source>
</evidence>
<dbReference type="InterPro" id="IPR029069">
    <property type="entry name" value="HotDog_dom_sf"/>
</dbReference>
<evidence type="ECO:0000313" key="5">
    <source>
        <dbReference type="Proteomes" id="UP000275348"/>
    </source>
</evidence>
<dbReference type="InterPro" id="IPR003736">
    <property type="entry name" value="PAAI_dom"/>
</dbReference>
<dbReference type="InterPro" id="IPR006683">
    <property type="entry name" value="Thioestr_dom"/>
</dbReference>
<dbReference type="PANTHER" id="PTHR43240">
    <property type="entry name" value="1,4-DIHYDROXY-2-NAPHTHOYL-COA THIOESTERASE 1"/>
    <property type="match status" value="1"/>
</dbReference>
<dbReference type="RefSeq" id="WP_121935252.1">
    <property type="nucleotide sequence ID" value="NZ_RDOJ01000016.1"/>
</dbReference>
<name>A0A3L9M3P0_9FLAO</name>
<dbReference type="GO" id="GO:0061522">
    <property type="term" value="F:1,4-dihydroxy-2-naphthoyl-CoA thioesterase activity"/>
    <property type="evidence" value="ECO:0007669"/>
    <property type="project" value="TreeGrafter"/>
</dbReference>
<dbReference type="CDD" id="cd03443">
    <property type="entry name" value="PaaI_thioesterase"/>
    <property type="match status" value="1"/>
</dbReference>
<gene>
    <name evidence="4" type="ORF">EAH69_10965</name>
</gene>
<dbReference type="OrthoDB" id="9798208at2"/>
<dbReference type="Gene3D" id="3.10.129.10">
    <property type="entry name" value="Hotdog Thioesterase"/>
    <property type="match status" value="1"/>
</dbReference>
<dbReference type="EMBL" id="RDOJ01000016">
    <property type="protein sequence ID" value="RLZ07780.1"/>
    <property type="molecule type" value="Genomic_DNA"/>
</dbReference>
<dbReference type="AlphaFoldDB" id="A0A3L9M3P0"/>
<sequence>MSFDKAVENLNKMSENTLVSHLNIKFYEAGENYLKASMPVNSQVHQPFGLLHGGASVVLAETLGSSLSNYILNDPSAVAVGQQIDANHLRSKRDGTVFGHATVIKKGRTSHLIKIEITDEEGKLICYSHITNAIIKNPNAK</sequence>
<evidence type="ECO:0000259" key="3">
    <source>
        <dbReference type="Pfam" id="PF03061"/>
    </source>
</evidence>
<evidence type="ECO:0000256" key="2">
    <source>
        <dbReference type="ARBA" id="ARBA00022801"/>
    </source>
</evidence>
<comment type="caution">
    <text evidence="4">The sequence shown here is derived from an EMBL/GenBank/DDBJ whole genome shotgun (WGS) entry which is preliminary data.</text>
</comment>
<dbReference type="PANTHER" id="PTHR43240:SF5">
    <property type="entry name" value="1,4-DIHYDROXY-2-NAPHTHOYL-COA THIOESTERASE 1"/>
    <property type="match status" value="1"/>
</dbReference>
<evidence type="ECO:0000313" key="4">
    <source>
        <dbReference type="EMBL" id="RLZ07780.1"/>
    </source>
</evidence>